<evidence type="ECO:0000256" key="2">
    <source>
        <dbReference type="SAM" id="SignalP"/>
    </source>
</evidence>
<dbReference type="AlphaFoldDB" id="A0A3P7LTM6"/>
<accession>A0A3P7LTM6</accession>
<feature type="compositionally biased region" description="Acidic residues" evidence="1">
    <location>
        <begin position="30"/>
        <end position="44"/>
    </location>
</feature>
<feature type="chain" id="PRO_5018313482" evidence="2">
    <location>
        <begin position="20"/>
        <end position="326"/>
    </location>
</feature>
<sequence>MSSLSLHVLLAQLSPLLAGFDLMDERSKEAEEEEEEGEDEEESVEVTSSLLHAQEGRLRFCSSQVASVVQKICFETGTSFGRFNSTRRLGYTTPASSRLMTARRFKTESGGFRAAPPPTPQLFNTPNRLQAYLLLLIEFAKDTNDAVYYAFHAGQLDFVRSMLSSVDYLQKKAIKHDTSSLLEEYLGFSTMSPEIIAAWKAEVLQDEHDAFQACRAYVLRSSGLLAKFPRLTAQLLIENSPDLGMIGAKSIEAMQLPYHVVRFNKSSINVMPSPAIVFRPNCATGLASPTSITATSDGALLACGSENGSISLLDSSSGKSSVLLCC</sequence>
<organism evidence="3 4">
    <name type="scientific">Dibothriocephalus latus</name>
    <name type="common">Fish tapeworm</name>
    <name type="synonym">Diphyllobothrium latum</name>
    <dbReference type="NCBI Taxonomy" id="60516"/>
    <lineage>
        <taxon>Eukaryota</taxon>
        <taxon>Metazoa</taxon>
        <taxon>Spiralia</taxon>
        <taxon>Lophotrochozoa</taxon>
        <taxon>Platyhelminthes</taxon>
        <taxon>Cestoda</taxon>
        <taxon>Eucestoda</taxon>
        <taxon>Diphyllobothriidea</taxon>
        <taxon>Diphyllobothriidae</taxon>
        <taxon>Dibothriocephalus</taxon>
    </lineage>
</organism>
<name>A0A3P7LTM6_DIBLA</name>
<proteinExistence type="predicted"/>
<evidence type="ECO:0000256" key="1">
    <source>
        <dbReference type="SAM" id="MobiDB-lite"/>
    </source>
</evidence>
<protein>
    <submittedName>
        <fullName evidence="3">Uncharacterized protein</fullName>
    </submittedName>
</protein>
<dbReference type="EMBL" id="UYRU01066278">
    <property type="protein sequence ID" value="VDN16560.1"/>
    <property type="molecule type" value="Genomic_DNA"/>
</dbReference>
<feature type="region of interest" description="Disordered" evidence="1">
    <location>
        <begin position="25"/>
        <end position="48"/>
    </location>
</feature>
<feature type="signal peptide" evidence="2">
    <location>
        <begin position="1"/>
        <end position="19"/>
    </location>
</feature>
<evidence type="ECO:0000313" key="4">
    <source>
        <dbReference type="Proteomes" id="UP000281553"/>
    </source>
</evidence>
<keyword evidence="4" id="KW-1185">Reference proteome</keyword>
<dbReference type="Proteomes" id="UP000281553">
    <property type="component" value="Unassembled WGS sequence"/>
</dbReference>
<gene>
    <name evidence="3" type="ORF">DILT_LOCUS12391</name>
</gene>
<evidence type="ECO:0000313" key="3">
    <source>
        <dbReference type="EMBL" id="VDN16560.1"/>
    </source>
</evidence>
<reference evidence="3 4" key="1">
    <citation type="submission" date="2018-11" db="EMBL/GenBank/DDBJ databases">
        <authorList>
            <consortium name="Pathogen Informatics"/>
        </authorList>
    </citation>
    <scope>NUCLEOTIDE SEQUENCE [LARGE SCALE GENOMIC DNA]</scope>
</reference>
<keyword evidence="2" id="KW-0732">Signal</keyword>